<organism evidence="2">
    <name type="scientific">Hemiselmis andersenii</name>
    <name type="common">Cryptophyte alga</name>
    <dbReference type="NCBI Taxonomy" id="464988"/>
    <lineage>
        <taxon>Eukaryota</taxon>
        <taxon>Cryptophyceae</taxon>
        <taxon>Cryptomonadales</taxon>
        <taxon>Hemiselmidaceae</taxon>
        <taxon>Hemiselmis</taxon>
    </lineage>
</organism>
<name>A0A7S1MZL7_HEMAN</name>
<protein>
    <submittedName>
        <fullName evidence="2">Uncharacterized protein</fullName>
    </submittedName>
</protein>
<gene>
    <name evidence="2" type="ORF">HAND00432_LOCUS38195</name>
</gene>
<evidence type="ECO:0000256" key="1">
    <source>
        <dbReference type="SAM" id="MobiDB-lite"/>
    </source>
</evidence>
<dbReference type="EMBL" id="HBFX01063283">
    <property type="protein sequence ID" value="CAD8987182.1"/>
    <property type="molecule type" value="Transcribed_RNA"/>
</dbReference>
<accession>A0A7S1MZL7</accession>
<feature type="compositionally biased region" description="Basic and acidic residues" evidence="1">
    <location>
        <begin position="98"/>
        <end position="119"/>
    </location>
</feature>
<dbReference type="AlphaFoldDB" id="A0A7S1MZL7"/>
<sequence>MEARNHDITKEEHLYQREKHVPERVACPLCRRETNMCKCASRQGLSSSVDEEEGGSKVVVERLAGREKAMQGLAERRRKTAAEMERAKKIKNWEPLTEAERDEQRAEDAARKREFEDVLAKLSPGYYHRKPKAKESTAAKGGQTAGAQSSAQSKDGRAMALGLMQQYQRIAGKK</sequence>
<proteinExistence type="predicted"/>
<reference evidence="2" key="1">
    <citation type="submission" date="2021-01" db="EMBL/GenBank/DDBJ databases">
        <authorList>
            <person name="Corre E."/>
            <person name="Pelletier E."/>
            <person name="Niang G."/>
            <person name="Scheremetjew M."/>
            <person name="Finn R."/>
            <person name="Kale V."/>
            <person name="Holt S."/>
            <person name="Cochrane G."/>
            <person name="Meng A."/>
            <person name="Brown T."/>
            <person name="Cohen L."/>
        </authorList>
    </citation>
    <scope>NUCLEOTIDE SEQUENCE</scope>
    <source>
        <strain evidence="2">CCMP644</strain>
    </source>
</reference>
<feature type="compositionally biased region" description="Low complexity" evidence="1">
    <location>
        <begin position="136"/>
        <end position="153"/>
    </location>
</feature>
<feature type="region of interest" description="Disordered" evidence="1">
    <location>
        <begin position="85"/>
        <end position="157"/>
    </location>
</feature>
<evidence type="ECO:0000313" key="2">
    <source>
        <dbReference type="EMBL" id="CAD8987182.1"/>
    </source>
</evidence>